<dbReference type="HOGENOM" id="CLU_099400_0_0_11"/>
<dbReference type="eggNOG" id="ENOG5033FIQ">
    <property type="taxonomic scope" value="Bacteria"/>
</dbReference>
<reference evidence="1 2" key="1">
    <citation type="submission" date="2014-05" db="EMBL/GenBank/DDBJ databases">
        <title>Draft Genome Sequence of Kitasatospora cheerisanensis KCTC 2395.</title>
        <authorList>
            <person name="Nam D.H."/>
        </authorList>
    </citation>
    <scope>NUCLEOTIDE SEQUENCE [LARGE SCALE GENOMIC DNA]</scope>
    <source>
        <strain evidence="1 2">KCTC 2395</strain>
    </source>
</reference>
<organism evidence="1 2">
    <name type="scientific">Kitasatospora cheerisanensis KCTC 2395</name>
    <dbReference type="NCBI Taxonomy" id="1348663"/>
    <lineage>
        <taxon>Bacteria</taxon>
        <taxon>Bacillati</taxon>
        <taxon>Actinomycetota</taxon>
        <taxon>Actinomycetes</taxon>
        <taxon>Kitasatosporales</taxon>
        <taxon>Streptomycetaceae</taxon>
        <taxon>Kitasatospora</taxon>
    </lineage>
</organism>
<name>A0A066YQE9_9ACTN</name>
<keyword evidence="2" id="KW-1185">Reference proteome</keyword>
<sequence length="244" mass="25282">MPNVPEDIGTVLRTMQAQIRELQGRVNTRPALNHISGGGVTIDQGGTLSVITPGGQTVLYVGAIGPAHPDGSPQYGMVLRREDGSAALAVWDGAGASPQPLAIWDRAGNTILADDRVAGAGLARPYISTDAWFGAVEAPAFTTNSATFVTLQNLPWVKQHPRVTAHYLVKADAGVAGEIQLVDDNNVVIAGPITVAAGAWTYSSATGPLAGALYSSTYLHWQARVTSGTGVIGVRGLSTFGVQS</sequence>
<dbReference type="RefSeq" id="WP_035865990.1">
    <property type="nucleotide sequence ID" value="NZ_KK853997.1"/>
</dbReference>
<comment type="caution">
    <text evidence="1">The sequence shown here is derived from an EMBL/GenBank/DDBJ whole genome shotgun (WGS) entry which is preliminary data.</text>
</comment>
<dbReference type="EMBL" id="JNBY01000095">
    <property type="protein sequence ID" value="KDN83482.1"/>
    <property type="molecule type" value="Genomic_DNA"/>
</dbReference>
<dbReference type="Proteomes" id="UP000027178">
    <property type="component" value="Unassembled WGS sequence"/>
</dbReference>
<evidence type="ECO:0000313" key="2">
    <source>
        <dbReference type="Proteomes" id="UP000027178"/>
    </source>
</evidence>
<gene>
    <name evidence="1" type="ORF">KCH_49640</name>
</gene>
<proteinExistence type="predicted"/>
<evidence type="ECO:0000313" key="1">
    <source>
        <dbReference type="EMBL" id="KDN83482.1"/>
    </source>
</evidence>
<dbReference type="AlphaFoldDB" id="A0A066YQE9"/>
<accession>A0A066YQE9</accession>
<dbReference type="PATRIC" id="fig|1348663.4.peg.4800"/>
<protein>
    <submittedName>
        <fullName evidence="1">Uncharacterized protein</fullName>
    </submittedName>
</protein>
<dbReference type="OrthoDB" id="3672045at2"/>